<dbReference type="InterPro" id="IPR006612">
    <property type="entry name" value="THAP_Znf"/>
</dbReference>
<organism evidence="7 8">
    <name type="scientific">Capitella teleta</name>
    <name type="common">Polychaete worm</name>
    <dbReference type="NCBI Taxonomy" id="283909"/>
    <lineage>
        <taxon>Eukaryota</taxon>
        <taxon>Metazoa</taxon>
        <taxon>Spiralia</taxon>
        <taxon>Lophotrochozoa</taxon>
        <taxon>Annelida</taxon>
        <taxon>Polychaeta</taxon>
        <taxon>Sedentaria</taxon>
        <taxon>Scolecida</taxon>
        <taxon>Capitellidae</taxon>
        <taxon>Capitella</taxon>
    </lineage>
</organism>
<dbReference type="AlphaFoldDB" id="X2A413"/>
<dbReference type="GO" id="GO:0003677">
    <property type="term" value="F:DNA binding"/>
    <property type="evidence" value="ECO:0007669"/>
    <property type="project" value="UniProtKB-UniRule"/>
</dbReference>
<dbReference type="Pfam" id="PF05485">
    <property type="entry name" value="THAP"/>
    <property type="match status" value="1"/>
</dbReference>
<evidence type="ECO:0000313" key="8">
    <source>
        <dbReference type="Proteomes" id="UP000014760"/>
    </source>
</evidence>
<dbReference type="PANTHER" id="PTHR23080">
    <property type="entry name" value="THAP DOMAIN PROTEIN"/>
    <property type="match status" value="1"/>
</dbReference>
<reference evidence="8" key="1">
    <citation type="submission" date="2012-12" db="EMBL/GenBank/DDBJ databases">
        <authorList>
            <person name="Hellsten U."/>
            <person name="Grimwood J."/>
            <person name="Chapman J.A."/>
            <person name="Shapiro H."/>
            <person name="Aerts A."/>
            <person name="Otillar R.P."/>
            <person name="Terry A.Y."/>
            <person name="Boore J.L."/>
            <person name="Simakov O."/>
            <person name="Marletaz F."/>
            <person name="Cho S.-J."/>
            <person name="Edsinger-Gonzales E."/>
            <person name="Havlak P."/>
            <person name="Kuo D.-H."/>
            <person name="Larsson T."/>
            <person name="Lv J."/>
            <person name="Arendt D."/>
            <person name="Savage R."/>
            <person name="Osoegawa K."/>
            <person name="de Jong P."/>
            <person name="Lindberg D.R."/>
            <person name="Seaver E.C."/>
            <person name="Weisblat D.A."/>
            <person name="Putnam N.H."/>
            <person name="Grigoriev I.V."/>
            <person name="Rokhsar D.S."/>
        </authorList>
    </citation>
    <scope>NUCLEOTIDE SEQUENCE</scope>
    <source>
        <strain evidence="8">I ESC-2004</strain>
    </source>
</reference>
<protein>
    <recommendedName>
        <fullName evidence="6">THAP-type domain-containing protein</fullName>
    </recommendedName>
</protein>
<dbReference type="PROSITE" id="PS50950">
    <property type="entry name" value="ZF_THAP"/>
    <property type="match status" value="1"/>
</dbReference>
<dbReference type="SMART" id="SM00980">
    <property type="entry name" value="THAP"/>
    <property type="match status" value="1"/>
</dbReference>
<dbReference type="Proteomes" id="UP000014760">
    <property type="component" value="Unassembled WGS sequence"/>
</dbReference>
<dbReference type="HOGENOM" id="CLU_1066500_0_0_1"/>
<evidence type="ECO:0000256" key="3">
    <source>
        <dbReference type="ARBA" id="ARBA00022833"/>
    </source>
</evidence>
<keyword evidence="3" id="KW-0862">Zinc</keyword>
<dbReference type="SUPFAM" id="SSF57716">
    <property type="entry name" value="Glucocorticoid receptor-like (DNA-binding domain)"/>
    <property type="match status" value="1"/>
</dbReference>
<keyword evidence="1" id="KW-0479">Metal-binding</keyword>
<dbReference type="EnsemblMetazoa" id="CapteT202734">
    <property type="protein sequence ID" value="CapteP202734"/>
    <property type="gene ID" value="CapteG202734"/>
</dbReference>
<evidence type="ECO:0000256" key="1">
    <source>
        <dbReference type="ARBA" id="ARBA00022723"/>
    </source>
</evidence>
<keyword evidence="4 5" id="KW-0238">DNA-binding</keyword>
<feature type="domain" description="THAP-type" evidence="6">
    <location>
        <begin position="1"/>
        <end position="86"/>
    </location>
</feature>
<dbReference type="EMBL" id="AMQN01018675">
    <property type="status" value="NOT_ANNOTATED_CDS"/>
    <property type="molecule type" value="Genomic_DNA"/>
</dbReference>
<evidence type="ECO:0000256" key="2">
    <source>
        <dbReference type="ARBA" id="ARBA00022771"/>
    </source>
</evidence>
<evidence type="ECO:0000256" key="4">
    <source>
        <dbReference type="ARBA" id="ARBA00023125"/>
    </source>
</evidence>
<reference evidence="8" key="2">
    <citation type="journal article" date="2013" name="Nature">
        <title>Insights into bilaterian evolution from three spiralian genomes.</title>
        <authorList>
            <person name="Simakov O."/>
            <person name="Marletaz F."/>
            <person name="Cho S.J."/>
            <person name="Edsinger-Gonzales E."/>
            <person name="Havlak P."/>
            <person name="Hellsten U."/>
            <person name="Kuo D.H."/>
            <person name="Larsson T."/>
            <person name="Lv J."/>
            <person name="Arendt D."/>
            <person name="Savage R."/>
            <person name="Osoegawa K."/>
            <person name="de Jong P."/>
            <person name="Grimwood J."/>
            <person name="Chapman J.A."/>
            <person name="Shapiro H."/>
            <person name="Aerts A."/>
            <person name="Otillar R.P."/>
            <person name="Terry A.Y."/>
            <person name="Boore J.L."/>
            <person name="Grigoriev I.V."/>
            <person name="Lindberg D.R."/>
            <person name="Seaver E.C."/>
            <person name="Weisblat D.A."/>
            <person name="Putnam N.H."/>
            <person name="Rokhsar D.S."/>
        </authorList>
    </citation>
    <scope>NUCLEOTIDE SEQUENCE</scope>
    <source>
        <strain evidence="8">I ESC-2004</strain>
    </source>
</reference>
<sequence>MSLKRAKKLDFMEVNKKKLSFHCFPSRKGAKKQRKAWLIAIRRNEGPKFKVTKKTVVRSEHFQETDFKFTLTGMRVLKAGVVPSKFAWSKEEKTRQRTDRSAMLSIENVVDTSIASEDTPLESLEEAMDATYGVADVLPHHDYCCAPLPTENKLEAAQERIKELELQVEELKGRQFSWEKIMHDDALRLSTGKTKKFTTDTAQSKLSLKNQFFLFLNKVRIGSMDQDLADKFVVSQSFVEHDYLGQPPVLSTRFAKHLAIT</sequence>
<proteinExistence type="predicted"/>
<reference evidence="7" key="3">
    <citation type="submission" date="2015-06" db="UniProtKB">
        <authorList>
            <consortium name="EnsemblMetazoa"/>
        </authorList>
    </citation>
    <scope>IDENTIFICATION</scope>
</reference>
<accession>X2A413</accession>
<keyword evidence="8" id="KW-1185">Reference proteome</keyword>
<evidence type="ECO:0000259" key="6">
    <source>
        <dbReference type="PROSITE" id="PS50950"/>
    </source>
</evidence>
<keyword evidence="2 5" id="KW-0863">Zinc-finger</keyword>
<evidence type="ECO:0000256" key="5">
    <source>
        <dbReference type="PROSITE-ProRule" id="PRU00309"/>
    </source>
</evidence>
<dbReference type="GO" id="GO:0008270">
    <property type="term" value="F:zinc ion binding"/>
    <property type="evidence" value="ECO:0007669"/>
    <property type="project" value="UniProtKB-KW"/>
</dbReference>
<evidence type="ECO:0000313" key="7">
    <source>
        <dbReference type="EnsemblMetazoa" id="CapteP202734"/>
    </source>
</evidence>
<name>X2A413_CAPTE</name>
<dbReference type="PANTHER" id="PTHR23080:SF133">
    <property type="entry name" value="SI:CH211-262I1.5-RELATED"/>
    <property type="match status" value="1"/>
</dbReference>